<feature type="region of interest" description="Disordered" evidence="1">
    <location>
        <begin position="127"/>
        <end position="154"/>
    </location>
</feature>
<evidence type="ECO:0000313" key="2">
    <source>
        <dbReference type="EMBL" id="MFI7587886.1"/>
    </source>
</evidence>
<dbReference type="Gene3D" id="1.10.10.10">
    <property type="entry name" value="Winged helix-like DNA-binding domain superfamily/Winged helix DNA-binding domain"/>
    <property type="match status" value="1"/>
</dbReference>
<dbReference type="RefSeq" id="WP_398280468.1">
    <property type="nucleotide sequence ID" value="NZ_JBITLV010000004.1"/>
</dbReference>
<comment type="caution">
    <text evidence="2">The sequence shown here is derived from an EMBL/GenBank/DDBJ whole genome shotgun (WGS) entry which is preliminary data.</text>
</comment>
<keyword evidence="3" id="KW-1185">Reference proteome</keyword>
<dbReference type="EMBL" id="JBITLV010000004">
    <property type="protein sequence ID" value="MFI7587886.1"/>
    <property type="molecule type" value="Genomic_DNA"/>
</dbReference>
<name>A0ABW8AQH0_9ACTN</name>
<dbReference type="InterPro" id="IPR036390">
    <property type="entry name" value="WH_DNA-bd_sf"/>
</dbReference>
<dbReference type="Proteomes" id="UP001612915">
    <property type="component" value="Unassembled WGS sequence"/>
</dbReference>
<proteinExistence type="predicted"/>
<dbReference type="Pfam" id="PF13730">
    <property type="entry name" value="HTH_36"/>
    <property type="match status" value="1"/>
</dbReference>
<reference evidence="2 3" key="1">
    <citation type="submission" date="2024-10" db="EMBL/GenBank/DDBJ databases">
        <title>The Natural Products Discovery Center: Release of the First 8490 Sequenced Strains for Exploring Actinobacteria Biosynthetic Diversity.</title>
        <authorList>
            <person name="Kalkreuter E."/>
            <person name="Kautsar S.A."/>
            <person name="Yang D."/>
            <person name="Bader C.D."/>
            <person name="Teijaro C.N."/>
            <person name="Fluegel L."/>
            <person name="Davis C.M."/>
            <person name="Simpson J.R."/>
            <person name="Lauterbach L."/>
            <person name="Steele A.D."/>
            <person name="Gui C."/>
            <person name="Meng S."/>
            <person name="Li G."/>
            <person name="Viehrig K."/>
            <person name="Ye F."/>
            <person name="Su P."/>
            <person name="Kiefer A.F."/>
            <person name="Nichols A."/>
            <person name="Cepeda A.J."/>
            <person name="Yan W."/>
            <person name="Fan B."/>
            <person name="Jiang Y."/>
            <person name="Adhikari A."/>
            <person name="Zheng C.-J."/>
            <person name="Schuster L."/>
            <person name="Cowan T.M."/>
            <person name="Smanski M.J."/>
            <person name="Chevrette M.G."/>
            <person name="De Carvalho L.P.S."/>
            <person name="Shen B."/>
        </authorList>
    </citation>
    <scope>NUCLEOTIDE SEQUENCE [LARGE SCALE GENOMIC DNA]</scope>
    <source>
        <strain evidence="2 3">NPDC049639</strain>
    </source>
</reference>
<gene>
    <name evidence="2" type="ORF">ACIB24_12510</name>
</gene>
<feature type="compositionally biased region" description="Polar residues" evidence="1">
    <location>
        <begin position="133"/>
        <end position="145"/>
    </location>
</feature>
<sequence>MSVEAISLALHHSRATGTVKLVLIGIANHEGDGGSWPSIATLARYANASERTVQRAIRQLEELGEVVVAIQAGGLADLDHRYRPNRYEVTLRCPPDCDGTTRHRIRGDAGVTPRGDAGVAAGVTLVSPKPSLNHPSESSMASRQGSPAPRPSAIQQDDRELLAEIAAAHGLEDDLGDIAACLRSCYGARFPGRWLAARHDAGELDGLLHAQGIASTCWRHERRA</sequence>
<dbReference type="SUPFAM" id="SSF46785">
    <property type="entry name" value="Winged helix' DNA-binding domain"/>
    <property type="match status" value="1"/>
</dbReference>
<evidence type="ECO:0000313" key="3">
    <source>
        <dbReference type="Proteomes" id="UP001612915"/>
    </source>
</evidence>
<evidence type="ECO:0000256" key="1">
    <source>
        <dbReference type="SAM" id="MobiDB-lite"/>
    </source>
</evidence>
<dbReference type="InterPro" id="IPR036388">
    <property type="entry name" value="WH-like_DNA-bd_sf"/>
</dbReference>
<organism evidence="2 3">
    <name type="scientific">Spongisporangium articulatum</name>
    <dbReference type="NCBI Taxonomy" id="3362603"/>
    <lineage>
        <taxon>Bacteria</taxon>
        <taxon>Bacillati</taxon>
        <taxon>Actinomycetota</taxon>
        <taxon>Actinomycetes</taxon>
        <taxon>Kineosporiales</taxon>
        <taxon>Kineosporiaceae</taxon>
        <taxon>Spongisporangium</taxon>
    </lineage>
</organism>
<protein>
    <submittedName>
        <fullName evidence="2">Helix-turn-helix domain-containing protein</fullName>
    </submittedName>
</protein>
<accession>A0ABW8AQH0</accession>